<organism evidence="1 2">
    <name type="scientific">Symmachiella dynata</name>
    <dbReference type="NCBI Taxonomy" id="2527995"/>
    <lineage>
        <taxon>Bacteria</taxon>
        <taxon>Pseudomonadati</taxon>
        <taxon>Planctomycetota</taxon>
        <taxon>Planctomycetia</taxon>
        <taxon>Planctomycetales</taxon>
        <taxon>Planctomycetaceae</taxon>
        <taxon>Symmachiella</taxon>
    </lineage>
</organism>
<dbReference type="OrthoDB" id="9903332at2"/>
<keyword evidence="2" id="KW-1185">Reference proteome</keyword>
<dbReference type="Proteomes" id="UP000319383">
    <property type="component" value="Chromosome"/>
</dbReference>
<accession>A0A517ZMG2</accession>
<dbReference type="RefSeq" id="WP_145375886.1">
    <property type="nucleotide sequence ID" value="NZ_CP036270.1"/>
</dbReference>
<evidence type="ECO:0000313" key="2">
    <source>
        <dbReference type="Proteomes" id="UP000319383"/>
    </source>
</evidence>
<evidence type="ECO:0000313" key="1">
    <source>
        <dbReference type="EMBL" id="QDU43668.1"/>
    </source>
</evidence>
<proteinExistence type="predicted"/>
<name>A0A517ZMG2_9PLAN</name>
<gene>
    <name evidence="1" type="ORF">Mal52_21440</name>
</gene>
<reference evidence="1 2" key="1">
    <citation type="submission" date="2019-02" db="EMBL/GenBank/DDBJ databases">
        <title>Deep-cultivation of Planctomycetes and their phenomic and genomic characterization uncovers novel biology.</title>
        <authorList>
            <person name="Wiegand S."/>
            <person name="Jogler M."/>
            <person name="Boedeker C."/>
            <person name="Pinto D."/>
            <person name="Vollmers J."/>
            <person name="Rivas-Marin E."/>
            <person name="Kohn T."/>
            <person name="Peeters S.H."/>
            <person name="Heuer A."/>
            <person name="Rast P."/>
            <person name="Oberbeckmann S."/>
            <person name="Bunk B."/>
            <person name="Jeske O."/>
            <person name="Meyerdierks A."/>
            <person name="Storesund J.E."/>
            <person name="Kallscheuer N."/>
            <person name="Luecker S."/>
            <person name="Lage O.M."/>
            <person name="Pohl T."/>
            <person name="Merkel B.J."/>
            <person name="Hornburger P."/>
            <person name="Mueller R.-W."/>
            <person name="Bruemmer F."/>
            <person name="Labrenz M."/>
            <person name="Spormann A.M."/>
            <person name="Op den Camp H."/>
            <person name="Overmann J."/>
            <person name="Amann R."/>
            <person name="Jetten M.S.M."/>
            <person name="Mascher T."/>
            <person name="Medema M.H."/>
            <person name="Devos D.P."/>
            <person name="Kaster A.-K."/>
            <person name="Ovreas L."/>
            <person name="Rohde M."/>
            <person name="Galperin M.Y."/>
            <person name="Jogler C."/>
        </authorList>
    </citation>
    <scope>NUCLEOTIDE SEQUENCE [LARGE SCALE GENOMIC DNA]</scope>
    <source>
        <strain evidence="1 2">Mal52</strain>
    </source>
</reference>
<sequence length="115" mass="12546">MEYRSRIMYLLKTNNPISLYQLAESLDAIQDFTHCDLGSLNSLQLIELCDEAAAWIANEPIVFDEENGLAIFEFSPSGVAWLRNNSAALKDIGPDAAALSALDGADGTLYAVDTF</sequence>
<dbReference type="EMBL" id="CP036276">
    <property type="protein sequence ID" value="QDU43668.1"/>
    <property type="molecule type" value="Genomic_DNA"/>
</dbReference>
<protein>
    <submittedName>
        <fullName evidence="1">Uncharacterized protein</fullName>
    </submittedName>
</protein>
<dbReference type="AlphaFoldDB" id="A0A517ZMG2"/>
<dbReference type="KEGG" id="sdyn:Mal52_21440"/>